<evidence type="ECO:0000259" key="4">
    <source>
        <dbReference type="PROSITE" id="PS51184"/>
    </source>
</evidence>
<dbReference type="InParanoid" id="A7SGD8"/>
<protein>
    <recommendedName>
        <fullName evidence="7">JmjC domain-containing protein</fullName>
    </recommendedName>
</protein>
<dbReference type="InterPro" id="IPR018247">
    <property type="entry name" value="EF_Hand_1_Ca_BS"/>
</dbReference>
<feature type="compositionally biased region" description="Basic and acidic residues" evidence="1">
    <location>
        <begin position="390"/>
        <end position="403"/>
    </location>
</feature>
<dbReference type="InterPro" id="IPR002048">
    <property type="entry name" value="EF_hand_dom"/>
</dbReference>
<evidence type="ECO:0000259" key="3">
    <source>
        <dbReference type="PROSITE" id="PS50222"/>
    </source>
</evidence>
<feature type="compositionally biased region" description="Acidic residues" evidence="1">
    <location>
        <begin position="380"/>
        <end position="389"/>
    </location>
</feature>
<dbReference type="GO" id="GO:0005509">
    <property type="term" value="F:calcium ion binding"/>
    <property type="evidence" value="ECO:0007669"/>
    <property type="project" value="InterPro"/>
</dbReference>
<dbReference type="PhylomeDB" id="A7SGD8"/>
<feature type="region of interest" description="Disordered" evidence="1">
    <location>
        <begin position="368"/>
        <end position="403"/>
    </location>
</feature>
<name>A7SGD8_NEMVE</name>
<dbReference type="Pfam" id="PF13621">
    <property type="entry name" value="Cupin_8"/>
    <property type="match status" value="1"/>
</dbReference>
<feature type="signal peptide" evidence="2">
    <location>
        <begin position="1"/>
        <end position="20"/>
    </location>
</feature>
<dbReference type="Gene3D" id="2.60.120.650">
    <property type="entry name" value="Cupin"/>
    <property type="match status" value="1"/>
</dbReference>
<dbReference type="Proteomes" id="UP000001593">
    <property type="component" value="Unassembled WGS sequence"/>
</dbReference>
<feature type="region of interest" description="Disordered" evidence="1">
    <location>
        <begin position="26"/>
        <end position="45"/>
    </location>
</feature>
<dbReference type="OrthoDB" id="415358at2759"/>
<dbReference type="KEGG" id="nve:5508748"/>
<dbReference type="OMA" id="AVNIWWA"/>
<evidence type="ECO:0000256" key="2">
    <source>
        <dbReference type="SAM" id="SignalP"/>
    </source>
</evidence>
<dbReference type="PROSITE" id="PS50222">
    <property type="entry name" value="EF_HAND_2"/>
    <property type="match status" value="1"/>
</dbReference>
<evidence type="ECO:0000313" key="5">
    <source>
        <dbReference type="EMBL" id="EDO37253.1"/>
    </source>
</evidence>
<dbReference type="eggNOG" id="KOG2132">
    <property type="taxonomic scope" value="Eukaryota"/>
</dbReference>
<accession>A7SGD8</accession>
<gene>
    <name evidence="5" type="ORF">NEMVEDRAFT_v1g245101</name>
</gene>
<dbReference type="PANTHER" id="PTHR12461:SF18">
    <property type="entry name" value="JMJC DOMAIN-CONTAINING PROTEIN"/>
    <property type="match status" value="1"/>
</dbReference>
<keyword evidence="6" id="KW-1185">Reference proteome</keyword>
<dbReference type="GO" id="GO:0016706">
    <property type="term" value="F:2-oxoglutarate-dependent dioxygenase activity"/>
    <property type="evidence" value="ECO:0000318"/>
    <property type="project" value="GO_Central"/>
</dbReference>
<reference evidence="5 6" key="1">
    <citation type="journal article" date="2007" name="Science">
        <title>Sea anemone genome reveals ancestral eumetazoan gene repertoire and genomic organization.</title>
        <authorList>
            <person name="Putnam N.H."/>
            <person name="Srivastava M."/>
            <person name="Hellsten U."/>
            <person name="Dirks B."/>
            <person name="Chapman J."/>
            <person name="Salamov A."/>
            <person name="Terry A."/>
            <person name="Shapiro H."/>
            <person name="Lindquist E."/>
            <person name="Kapitonov V.V."/>
            <person name="Jurka J."/>
            <person name="Genikhovich G."/>
            <person name="Grigoriev I.V."/>
            <person name="Lucas S.M."/>
            <person name="Steele R.E."/>
            <person name="Finnerty J.R."/>
            <person name="Technau U."/>
            <person name="Martindale M.Q."/>
            <person name="Rokhsar D.S."/>
        </authorList>
    </citation>
    <scope>NUCLEOTIDE SEQUENCE [LARGE SCALE GENOMIC DNA]</scope>
    <source>
        <strain evidence="6">CH2 X CH6</strain>
    </source>
</reference>
<dbReference type="HOGENOM" id="CLU_016785_9_3_1"/>
<dbReference type="STRING" id="45351.A7SGD8"/>
<dbReference type="FunFam" id="2.60.120.650:FF:000025">
    <property type="entry name" value="Lysine-specific demethylase 8"/>
    <property type="match status" value="1"/>
</dbReference>
<dbReference type="InterPro" id="IPR003347">
    <property type="entry name" value="JmjC_dom"/>
</dbReference>
<evidence type="ECO:0000313" key="6">
    <source>
        <dbReference type="Proteomes" id="UP000001593"/>
    </source>
</evidence>
<dbReference type="AlphaFoldDB" id="A7SGD8"/>
<dbReference type="PROSITE" id="PS00018">
    <property type="entry name" value="EF_HAND_1"/>
    <property type="match status" value="1"/>
</dbReference>
<feature type="domain" description="EF-hand" evidence="3">
    <location>
        <begin position="331"/>
        <end position="366"/>
    </location>
</feature>
<keyword evidence="2" id="KW-0732">Signal</keyword>
<dbReference type="PROSITE" id="PS51184">
    <property type="entry name" value="JMJC"/>
    <property type="match status" value="1"/>
</dbReference>
<proteinExistence type="predicted"/>
<evidence type="ECO:0008006" key="7">
    <source>
        <dbReference type="Google" id="ProtNLM"/>
    </source>
</evidence>
<dbReference type="SMART" id="SM00558">
    <property type="entry name" value="JmjC"/>
    <property type="match status" value="1"/>
</dbReference>
<feature type="chain" id="PRO_5002715250" description="JmjC domain-containing protein" evidence="2">
    <location>
        <begin position="21"/>
        <end position="403"/>
    </location>
</feature>
<dbReference type="InterPro" id="IPR041667">
    <property type="entry name" value="Cupin_8"/>
</dbReference>
<dbReference type="EMBL" id="DS469651">
    <property type="protein sequence ID" value="EDO37253.1"/>
    <property type="molecule type" value="Genomic_DNA"/>
</dbReference>
<organism evidence="5 6">
    <name type="scientific">Nematostella vectensis</name>
    <name type="common">Starlet sea anemone</name>
    <dbReference type="NCBI Taxonomy" id="45351"/>
    <lineage>
        <taxon>Eukaryota</taxon>
        <taxon>Metazoa</taxon>
        <taxon>Cnidaria</taxon>
        <taxon>Anthozoa</taxon>
        <taxon>Hexacorallia</taxon>
        <taxon>Actiniaria</taxon>
        <taxon>Edwardsiidae</taxon>
        <taxon>Nematostella</taxon>
    </lineage>
</organism>
<dbReference type="PANTHER" id="PTHR12461">
    <property type="entry name" value="HYPOXIA-INDUCIBLE FACTOR 1 ALPHA INHIBITOR-RELATED"/>
    <property type="match status" value="1"/>
</dbReference>
<feature type="domain" description="JmjC" evidence="4">
    <location>
        <begin position="131"/>
        <end position="279"/>
    </location>
</feature>
<sequence>MYRAVCTLFLACVVLSSTLATDPPGHLQPLGSHRPAEGEVDAVSKPPSPHEFFNNYVIPGKPLLFKGAAKALPAYKLWTDEYLSSKFGDLRMEVEEGKKENRSWGTFNFKLKEFINKYKKEDIYMVESLQKPMREDYMLLHSLACGGFTNVLQDAVMWFSSGGTKSVLHYDSLENINCLFSGNKNFVMIDKKYMNMTHIDRKDGSFSNVDVERVDMQKYPGLGKVPWMNASMEEGDCMYIPWRWVHQVQSFGPRNLAVNIWWARFTQFNQTDCDTSIYKDKDLVPLSAFELKPNEVVRQEFLEKTGRKPLTKEIWLKALREQAEEVYATLADTEILLQNFAEVDADKDGLVTPEEMMSLHSRDLERLLGGTVQEGRDAEDGGGDDEEEATDKKVDPDAFKDEL</sequence>
<dbReference type="SUPFAM" id="SSF51197">
    <property type="entry name" value="Clavaminate synthase-like"/>
    <property type="match status" value="1"/>
</dbReference>
<evidence type="ECO:0000256" key="1">
    <source>
        <dbReference type="SAM" id="MobiDB-lite"/>
    </source>
</evidence>